<dbReference type="RefSeq" id="WP_154543834.1">
    <property type="nucleotide sequence ID" value="NZ_JAQYQY010000003.1"/>
</dbReference>
<evidence type="ECO:0000313" key="2">
    <source>
        <dbReference type="EMBL" id="MST49306.1"/>
    </source>
</evidence>
<protein>
    <submittedName>
        <fullName evidence="2">Uncharacterized protein</fullName>
    </submittedName>
</protein>
<dbReference type="AlphaFoldDB" id="A0A7K0K1D4"/>
<keyword evidence="3" id="KW-1185">Reference proteome</keyword>
<feature type="region of interest" description="Disordered" evidence="1">
    <location>
        <begin position="13"/>
        <end position="89"/>
    </location>
</feature>
<organism evidence="2 3">
    <name type="scientific">Mobiluncus porci</name>
    <dbReference type="NCBI Taxonomy" id="2652278"/>
    <lineage>
        <taxon>Bacteria</taxon>
        <taxon>Bacillati</taxon>
        <taxon>Actinomycetota</taxon>
        <taxon>Actinomycetes</taxon>
        <taxon>Actinomycetales</taxon>
        <taxon>Actinomycetaceae</taxon>
        <taxon>Mobiluncus</taxon>
    </lineage>
</organism>
<name>A0A7K0K1D4_9ACTO</name>
<comment type="caution">
    <text evidence="2">The sequence shown here is derived from an EMBL/GenBank/DDBJ whole genome shotgun (WGS) entry which is preliminary data.</text>
</comment>
<accession>A0A7K0K1D4</accession>
<dbReference type="Proteomes" id="UP000442535">
    <property type="component" value="Unassembled WGS sequence"/>
</dbReference>
<evidence type="ECO:0000256" key="1">
    <source>
        <dbReference type="SAM" id="MobiDB-lite"/>
    </source>
</evidence>
<gene>
    <name evidence="2" type="ORF">FYJ63_03500</name>
</gene>
<evidence type="ECO:0000313" key="3">
    <source>
        <dbReference type="Proteomes" id="UP000442535"/>
    </source>
</evidence>
<sequence>MLAVDAAGSLNPALTNQAFVRPASEPNPKADKPEPVSNTVKTEAAATGSHSALSANVGEFKPVVGPSQPTQSHLPNTYKSSSSNLDVYL</sequence>
<reference evidence="2 3" key="1">
    <citation type="submission" date="2019-08" db="EMBL/GenBank/DDBJ databases">
        <title>In-depth cultivation of the pig gut microbiome towards novel bacterial diversity and tailored functional studies.</title>
        <authorList>
            <person name="Wylensek D."/>
            <person name="Hitch T.C.A."/>
            <person name="Clavel T."/>
        </authorList>
    </citation>
    <scope>NUCLEOTIDE SEQUENCE [LARGE SCALE GENOMIC DNA]</scope>
    <source>
        <strain evidence="2 3">RF-GAM-744-WT-7</strain>
    </source>
</reference>
<feature type="compositionally biased region" description="Polar residues" evidence="1">
    <location>
        <begin position="67"/>
        <end position="89"/>
    </location>
</feature>
<proteinExistence type="predicted"/>
<dbReference type="EMBL" id="VUMY01000005">
    <property type="protein sequence ID" value="MST49306.1"/>
    <property type="molecule type" value="Genomic_DNA"/>
</dbReference>